<dbReference type="AlphaFoldDB" id="A0A8S3K333"/>
<protein>
    <submittedName>
        <fullName evidence="1">Uncharacterized protein</fullName>
    </submittedName>
</protein>
<gene>
    <name evidence="1" type="ORF">GIL414_LOCUS86457</name>
</gene>
<evidence type="ECO:0000313" key="1">
    <source>
        <dbReference type="EMBL" id="CAF5225139.1"/>
    </source>
</evidence>
<evidence type="ECO:0000313" key="2">
    <source>
        <dbReference type="Proteomes" id="UP000681720"/>
    </source>
</evidence>
<comment type="caution">
    <text evidence="1">The sequence shown here is derived from an EMBL/GenBank/DDBJ whole genome shotgun (WGS) entry which is preliminary data.</text>
</comment>
<dbReference type="Proteomes" id="UP000681720">
    <property type="component" value="Unassembled WGS sequence"/>
</dbReference>
<proteinExistence type="predicted"/>
<accession>A0A8S3K333</accession>
<organism evidence="1 2">
    <name type="scientific">Rotaria magnacalcarata</name>
    <dbReference type="NCBI Taxonomy" id="392030"/>
    <lineage>
        <taxon>Eukaryota</taxon>
        <taxon>Metazoa</taxon>
        <taxon>Spiralia</taxon>
        <taxon>Gnathifera</taxon>
        <taxon>Rotifera</taxon>
        <taxon>Eurotatoria</taxon>
        <taxon>Bdelloidea</taxon>
        <taxon>Philodinida</taxon>
        <taxon>Philodinidae</taxon>
        <taxon>Rotaria</taxon>
    </lineage>
</organism>
<reference evidence="1" key="1">
    <citation type="submission" date="2021-02" db="EMBL/GenBank/DDBJ databases">
        <authorList>
            <person name="Nowell W R."/>
        </authorList>
    </citation>
    <scope>NUCLEOTIDE SEQUENCE</scope>
</reference>
<sequence>MIEFESVIVVLHDAKAAPKAPAELLATVRPVNKHVTGFEQATAAPRLIPPAPVAELSAMVPLRIVTVPP</sequence>
<dbReference type="EMBL" id="CAJOBJ010375064">
    <property type="protein sequence ID" value="CAF5225139.1"/>
    <property type="molecule type" value="Genomic_DNA"/>
</dbReference>
<name>A0A8S3K333_9BILA</name>